<dbReference type="InterPro" id="IPR011992">
    <property type="entry name" value="EF-hand-dom_pair"/>
</dbReference>
<dbReference type="Proteomes" id="UP000011087">
    <property type="component" value="Unassembled WGS sequence"/>
</dbReference>
<sequence length="855" mass="98317">MRSRPRPFSACRPSSAARPQSACAKSYFNKVTRVPDMSFERVPGIDRIYCILVPLFHPLLFSICYLAFVMGLTSVSDDVVSEASTRRKSPSEHVSSMHDGNMMPEDKHNQGVFVRRFLTKGMLVVGSNFNQRSRLLSHFSVAMNQKPDEPGSYMRMYYSDYLETEPAKLELEEENGACDIELLSEWLLSAIPKTRVDAYPMLLLLKDVFRRFVKKESRIISKQIDELQRQLELTRISLARKEEENESLRENLSKSEGEVARLTGISSEYQNLKTIFEQSENLRKQRENELKELQEQMAKEQQVLMQKAEDKQREMKAFHDADMRSQANRHDQQMHEVIASAESTSKRLMEVELLNKNLQLEVESLKKQLNQALASDHPSTVTESDPLQTWQSPDSLKAFLTHAEIVDQLYSVFIDMSHAGEQTQSTGKFDRVKQVDWEVVAQQAQGKLASDFWSSLAHMMGNHIKKVPGTSFAHFLQELVSLLEKNMERITEMESKIAEYEANEAQMREEISQLKKREEEYQERAKAEETRAATPEPAAATEMVRTESMKRMPTVKDNLLQMRRASFRIDNKIFRGKKITAARFDQVIQLSAAIYEGKALADTVDDREHNQRQSMPEYIREFLINKFGLRSIALTNLQSLILGVEKFSEGENFNLRVKTFGLVSGILYHPYWHEDLSDFVVGALAFLFNLNSIKESLDNIRNQNPCIDPTAAMQATMKAWLKYGFGQFPEKMEEEIGETIKKHEGDLPLHEWMAMMTQVWLQKSEEHDRFLRGKFEEHDTNGDNVLDLQEFEMLVMDVGGGHAQDPNRYHVSKLFMQALQENSKLKGTDDSEDAMCPEAFVKVARRARLGMSTSN</sequence>
<keyword evidence="4" id="KW-0472">Membrane</keyword>
<dbReference type="PANTHER" id="PTHR34894">
    <property type="entry name" value="SAM-DEPENDENT METHYLTRANSFERASE RSMI, CONSERVED SITE"/>
    <property type="match status" value="1"/>
</dbReference>
<dbReference type="HOGENOM" id="CLU_334185_0_0_1"/>
<reference evidence="7" key="3">
    <citation type="submission" date="2016-03" db="UniProtKB">
        <authorList>
            <consortium name="EnsemblProtists"/>
        </authorList>
    </citation>
    <scope>IDENTIFICATION</scope>
</reference>
<dbReference type="Gene3D" id="1.10.238.10">
    <property type="entry name" value="EF-hand"/>
    <property type="match status" value="1"/>
</dbReference>
<dbReference type="EnsemblProtists" id="EKX39443">
    <property type="protein sequence ID" value="EKX39443"/>
    <property type="gene ID" value="GUITHDRAFT_114403"/>
</dbReference>
<dbReference type="SUPFAM" id="SSF47473">
    <property type="entry name" value="EF-hand"/>
    <property type="match status" value="1"/>
</dbReference>
<dbReference type="GO" id="GO:0005509">
    <property type="term" value="F:calcium ion binding"/>
    <property type="evidence" value="ECO:0007669"/>
    <property type="project" value="InterPro"/>
</dbReference>
<dbReference type="AlphaFoldDB" id="L1IT83"/>
<dbReference type="InterPro" id="IPR002048">
    <property type="entry name" value="EF_hand_dom"/>
</dbReference>
<evidence type="ECO:0000313" key="8">
    <source>
        <dbReference type="Proteomes" id="UP000011087"/>
    </source>
</evidence>
<dbReference type="EMBL" id="JH993039">
    <property type="protein sequence ID" value="EKX39443.1"/>
    <property type="molecule type" value="Genomic_DNA"/>
</dbReference>
<keyword evidence="8" id="KW-1185">Reference proteome</keyword>
<feature type="coiled-coil region" evidence="2">
    <location>
        <begin position="210"/>
        <end position="311"/>
    </location>
</feature>
<evidence type="ECO:0000313" key="6">
    <source>
        <dbReference type="EMBL" id="EKX39443.1"/>
    </source>
</evidence>
<protein>
    <recommendedName>
        <fullName evidence="5">EF-hand domain-containing protein</fullName>
    </recommendedName>
</protein>
<dbReference type="KEGG" id="gtt:GUITHDRAFT_114403"/>
<evidence type="ECO:0000256" key="4">
    <source>
        <dbReference type="SAM" id="Phobius"/>
    </source>
</evidence>
<dbReference type="OrthoDB" id="10688980at2759"/>
<organism evidence="6">
    <name type="scientific">Guillardia theta (strain CCMP2712)</name>
    <name type="common">Cryptophyte</name>
    <dbReference type="NCBI Taxonomy" id="905079"/>
    <lineage>
        <taxon>Eukaryota</taxon>
        <taxon>Cryptophyceae</taxon>
        <taxon>Pyrenomonadales</taxon>
        <taxon>Geminigeraceae</taxon>
        <taxon>Guillardia</taxon>
    </lineage>
</organism>
<keyword evidence="4" id="KW-0812">Transmembrane</keyword>
<evidence type="ECO:0000256" key="1">
    <source>
        <dbReference type="ARBA" id="ARBA00022837"/>
    </source>
</evidence>
<dbReference type="PROSITE" id="PS00018">
    <property type="entry name" value="EF_HAND_1"/>
    <property type="match status" value="1"/>
</dbReference>
<evidence type="ECO:0000313" key="7">
    <source>
        <dbReference type="EnsemblProtists" id="EKX39443"/>
    </source>
</evidence>
<dbReference type="STRING" id="905079.L1IT83"/>
<feature type="coiled-coil region" evidence="2">
    <location>
        <begin position="476"/>
        <end position="531"/>
    </location>
</feature>
<gene>
    <name evidence="6" type="ORF">GUITHDRAFT_114403</name>
</gene>
<dbReference type="PANTHER" id="PTHR34894:SF5">
    <property type="entry name" value="EF-HAND DOMAIN-CONTAINING PROTEIN"/>
    <property type="match status" value="1"/>
</dbReference>
<feature type="domain" description="EF-hand" evidence="5">
    <location>
        <begin position="766"/>
        <end position="801"/>
    </location>
</feature>
<feature type="region of interest" description="Disordered" evidence="3">
    <location>
        <begin position="82"/>
        <end position="102"/>
    </location>
</feature>
<reference evidence="6 8" key="1">
    <citation type="journal article" date="2012" name="Nature">
        <title>Algal genomes reveal evolutionary mosaicism and the fate of nucleomorphs.</title>
        <authorList>
            <consortium name="DOE Joint Genome Institute"/>
            <person name="Curtis B.A."/>
            <person name="Tanifuji G."/>
            <person name="Burki F."/>
            <person name="Gruber A."/>
            <person name="Irimia M."/>
            <person name="Maruyama S."/>
            <person name="Arias M.C."/>
            <person name="Ball S.G."/>
            <person name="Gile G.H."/>
            <person name="Hirakawa Y."/>
            <person name="Hopkins J.F."/>
            <person name="Kuo A."/>
            <person name="Rensing S.A."/>
            <person name="Schmutz J."/>
            <person name="Symeonidi A."/>
            <person name="Elias M."/>
            <person name="Eveleigh R.J."/>
            <person name="Herman E.K."/>
            <person name="Klute M.J."/>
            <person name="Nakayama T."/>
            <person name="Obornik M."/>
            <person name="Reyes-Prieto A."/>
            <person name="Armbrust E.V."/>
            <person name="Aves S.J."/>
            <person name="Beiko R.G."/>
            <person name="Coutinho P."/>
            <person name="Dacks J.B."/>
            <person name="Durnford D.G."/>
            <person name="Fast N.M."/>
            <person name="Green B.R."/>
            <person name="Grisdale C.J."/>
            <person name="Hempel F."/>
            <person name="Henrissat B."/>
            <person name="Hoppner M.P."/>
            <person name="Ishida K."/>
            <person name="Kim E."/>
            <person name="Koreny L."/>
            <person name="Kroth P.G."/>
            <person name="Liu Y."/>
            <person name="Malik S.B."/>
            <person name="Maier U.G."/>
            <person name="McRose D."/>
            <person name="Mock T."/>
            <person name="Neilson J.A."/>
            <person name="Onodera N.T."/>
            <person name="Poole A.M."/>
            <person name="Pritham E.J."/>
            <person name="Richards T.A."/>
            <person name="Rocap G."/>
            <person name="Roy S.W."/>
            <person name="Sarai C."/>
            <person name="Schaack S."/>
            <person name="Shirato S."/>
            <person name="Slamovits C.H."/>
            <person name="Spencer D.F."/>
            <person name="Suzuki S."/>
            <person name="Worden A.Z."/>
            <person name="Zauner S."/>
            <person name="Barry K."/>
            <person name="Bell C."/>
            <person name="Bharti A.K."/>
            <person name="Crow J.A."/>
            <person name="Grimwood J."/>
            <person name="Kramer R."/>
            <person name="Lindquist E."/>
            <person name="Lucas S."/>
            <person name="Salamov A."/>
            <person name="McFadden G.I."/>
            <person name="Lane C.E."/>
            <person name="Keeling P.J."/>
            <person name="Gray M.W."/>
            <person name="Grigoriev I.V."/>
            <person name="Archibald J.M."/>
        </authorList>
    </citation>
    <scope>NUCLEOTIDE SEQUENCE</scope>
    <source>
        <strain evidence="6 8">CCMP2712</strain>
    </source>
</reference>
<proteinExistence type="predicted"/>
<evidence type="ECO:0000256" key="2">
    <source>
        <dbReference type="SAM" id="Coils"/>
    </source>
</evidence>
<keyword evidence="1" id="KW-0106">Calcium</keyword>
<name>L1IT83_GUITC</name>
<dbReference type="PROSITE" id="PS50222">
    <property type="entry name" value="EF_HAND_2"/>
    <property type="match status" value="1"/>
</dbReference>
<evidence type="ECO:0000256" key="3">
    <source>
        <dbReference type="SAM" id="MobiDB-lite"/>
    </source>
</evidence>
<reference evidence="8" key="2">
    <citation type="submission" date="2012-11" db="EMBL/GenBank/DDBJ databases">
        <authorList>
            <person name="Kuo A."/>
            <person name="Curtis B.A."/>
            <person name="Tanifuji G."/>
            <person name="Burki F."/>
            <person name="Gruber A."/>
            <person name="Irimia M."/>
            <person name="Maruyama S."/>
            <person name="Arias M.C."/>
            <person name="Ball S.G."/>
            <person name="Gile G.H."/>
            <person name="Hirakawa Y."/>
            <person name="Hopkins J.F."/>
            <person name="Rensing S.A."/>
            <person name="Schmutz J."/>
            <person name="Symeonidi A."/>
            <person name="Elias M."/>
            <person name="Eveleigh R.J."/>
            <person name="Herman E.K."/>
            <person name="Klute M.J."/>
            <person name="Nakayama T."/>
            <person name="Obornik M."/>
            <person name="Reyes-Prieto A."/>
            <person name="Armbrust E.V."/>
            <person name="Aves S.J."/>
            <person name="Beiko R.G."/>
            <person name="Coutinho P."/>
            <person name="Dacks J.B."/>
            <person name="Durnford D.G."/>
            <person name="Fast N.M."/>
            <person name="Green B.R."/>
            <person name="Grisdale C."/>
            <person name="Hempe F."/>
            <person name="Henrissat B."/>
            <person name="Hoppner M.P."/>
            <person name="Ishida K.-I."/>
            <person name="Kim E."/>
            <person name="Koreny L."/>
            <person name="Kroth P.G."/>
            <person name="Liu Y."/>
            <person name="Malik S.-B."/>
            <person name="Maier U.G."/>
            <person name="McRose D."/>
            <person name="Mock T."/>
            <person name="Neilson J.A."/>
            <person name="Onodera N.T."/>
            <person name="Poole A.M."/>
            <person name="Pritham E.J."/>
            <person name="Richards T.A."/>
            <person name="Rocap G."/>
            <person name="Roy S.W."/>
            <person name="Sarai C."/>
            <person name="Schaack S."/>
            <person name="Shirato S."/>
            <person name="Slamovits C.H."/>
            <person name="Spencer D.F."/>
            <person name="Suzuki S."/>
            <person name="Worden A.Z."/>
            <person name="Zauner S."/>
            <person name="Barry K."/>
            <person name="Bell C."/>
            <person name="Bharti A.K."/>
            <person name="Crow J.A."/>
            <person name="Grimwood J."/>
            <person name="Kramer R."/>
            <person name="Lindquist E."/>
            <person name="Lucas S."/>
            <person name="Salamov A."/>
            <person name="McFadden G.I."/>
            <person name="Lane C.E."/>
            <person name="Keeling P.J."/>
            <person name="Gray M.W."/>
            <person name="Grigoriev I.V."/>
            <person name="Archibald J.M."/>
        </authorList>
    </citation>
    <scope>NUCLEOTIDE SEQUENCE</scope>
    <source>
        <strain evidence="8">CCMP2712</strain>
    </source>
</reference>
<dbReference type="RefSeq" id="XP_005826423.1">
    <property type="nucleotide sequence ID" value="XM_005826366.1"/>
</dbReference>
<evidence type="ECO:0000259" key="5">
    <source>
        <dbReference type="PROSITE" id="PS50222"/>
    </source>
</evidence>
<dbReference type="InterPro" id="IPR018247">
    <property type="entry name" value="EF_Hand_1_Ca_BS"/>
</dbReference>
<keyword evidence="2" id="KW-0175">Coiled coil</keyword>
<dbReference type="GeneID" id="17296228"/>
<dbReference type="PaxDb" id="55529-EKX39443"/>
<keyword evidence="4" id="KW-1133">Transmembrane helix</keyword>
<feature type="transmembrane region" description="Helical" evidence="4">
    <location>
        <begin position="48"/>
        <end position="72"/>
    </location>
</feature>
<accession>L1IT83</accession>
<feature type="coiled-coil region" evidence="2">
    <location>
        <begin position="341"/>
        <end position="375"/>
    </location>
</feature>